<accession>A0A0E9SE83</accession>
<dbReference type="AlphaFoldDB" id="A0A0E9SE83"/>
<reference evidence="2" key="2">
    <citation type="journal article" date="2015" name="Fish Shellfish Immunol.">
        <title>Early steps in the European eel (Anguilla anguilla)-Vibrio vulnificus interaction in the gills: Role of the RtxA13 toxin.</title>
        <authorList>
            <person name="Callol A."/>
            <person name="Pajuelo D."/>
            <person name="Ebbesson L."/>
            <person name="Teles M."/>
            <person name="MacKenzie S."/>
            <person name="Amaro C."/>
        </authorList>
    </citation>
    <scope>NUCLEOTIDE SEQUENCE</scope>
</reference>
<evidence type="ECO:0000256" key="1">
    <source>
        <dbReference type="SAM" id="MobiDB-lite"/>
    </source>
</evidence>
<proteinExistence type="predicted"/>
<evidence type="ECO:0000313" key="2">
    <source>
        <dbReference type="EMBL" id="JAH39694.1"/>
    </source>
</evidence>
<organism evidence="2">
    <name type="scientific">Anguilla anguilla</name>
    <name type="common">European freshwater eel</name>
    <name type="synonym">Muraena anguilla</name>
    <dbReference type="NCBI Taxonomy" id="7936"/>
    <lineage>
        <taxon>Eukaryota</taxon>
        <taxon>Metazoa</taxon>
        <taxon>Chordata</taxon>
        <taxon>Craniata</taxon>
        <taxon>Vertebrata</taxon>
        <taxon>Euteleostomi</taxon>
        <taxon>Actinopterygii</taxon>
        <taxon>Neopterygii</taxon>
        <taxon>Teleostei</taxon>
        <taxon>Anguilliformes</taxon>
        <taxon>Anguillidae</taxon>
        <taxon>Anguilla</taxon>
    </lineage>
</organism>
<dbReference type="EMBL" id="GBXM01068883">
    <property type="protein sequence ID" value="JAH39694.1"/>
    <property type="molecule type" value="Transcribed_RNA"/>
</dbReference>
<protein>
    <submittedName>
        <fullName evidence="2">Uncharacterized protein</fullName>
    </submittedName>
</protein>
<feature type="region of interest" description="Disordered" evidence="1">
    <location>
        <begin position="1"/>
        <end position="25"/>
    </location>
</feature>
<reference evidence="2" key="1">
    <citation type="submission" date="2014-11" db="EMBL/GenBank/DDBJ databases">
        <authorList>
            <person name="Amaro Gonzalez C."/>
        </authorList>
    </citation>
    <scope>NUCLEOTIDE SEQUENCE</scope>
</reference>
<name>A0A0E9SE83_ANGAN</name>
<sequence length="96" mass="10896">MCQILTDDDDDNDQDDSYQSAPHLQNTEHHVIERQWLSVTSDKISTNTSLWRHTVTSLFKQLLEFTGSALPCFRPQTPKRAALAIAKPAEVCQNLL</sequence>
<feature type="compositionally biased region" description="Acidic residues" evidence="1">
    <location>
        <begin position="1"/>
        <end position="16"/>
    </location>
</feature>